<evidence type="ECO:0000313" key="2">
    <source>
        <dbReference type="Proteomes" id="UP000746747"/>
    </source>
</evidence>
<sequence length="229" mass="26175">MVTKYMTPTITTSGNLTYESHASNIEELQFVISSETVEGRSKHPNVTFTIQITRKSCKAIKLCFGNKTNLSRHFGLLTGLEFGEKDYTKKLSRKVFALVQRSLYEIDACKGMTAIEWEFPKPWIWSNTSQQKGYMHYSALYKSEVPSSYRTKMSGISNVETIILHNDFESVPQKFGLEVRHGPILFDEPIDEVAPAYTTFYETFDLWSQSKELYFVLAQDANSCGARLL</sequence>
<organism evidence="1 2">
    <name type="scientific">Cercopithifilaria johnstoni</name>
    <dbReference type="NCBI Taxonomy" id="2874296"/>
    <lineage>
        <taxon>Eukaryota</taxon>
        <taxon>Metazoa</taxon>
        <taxon>Ecdysozoa</taxon>
        <taxon>Nematoda</taxon>
        <taxon>Chromadorea</taxon>
        <taxon>Rhabditida</taxon>
        <taxon>Spirurina</taxon>
        <taxon>Spiruromorpha</taxon>
        <taxon>Filarioidea</taxon>
        <taxon>Onchocercidae</taxon>
        <taxon>Cercopithifilaria</taxon>
    </lineage>
</organism>
<comment type="caution">
    <text evidence="1">The sequence shown here is derived from an EMBL/GenBank/DDBJ whole genome shotgun (WGS) entry which is preliminary data.</text>
</comment>
<keyword evidence="2" id="KW-1185">Reference proteome</keyword>
<feature type="non-terminal residue" evidence="1">
    <location>
        <position position="1"/>
    </location>
</feature>
<evidence type="ECO:0000313" key="1">
    <source>
        <dbReference type="EMBL" id="CAG9539133.1"/>
    </source>
</evidence>
<proteinExistence type="predicted"/>
<accession>A0A8J2ME69</accession>
<reference evidence="1" key="1">
    <citation type="submission" date="2021-09" db="EMBL/GenBank/DDBJ databases">
        <authorList>
            <consortium name="Pathogen Informatics"/>
        </authorList>
    </citation>
    <scope>NUCLEOTIDE SEQUENCE</scope>
</reference>
<name>A0A8J2ME69_9BILA</name>
<dbReference type="EMBL" id="CAKAEH010001750">
    <property type="protein sequence ID" value="CAG9539133.1"/>
    <property type="molecule type" value="Genomic_DNA"/>
</dbReference>
<protein>
    <submittedName>
        <fullName evidence="1">Uncharacterized protein</fullName>
    </submittedName>
</protein>
<dbReference type="OrthoDB" id="5830988at2759"/>
<gene>
    <name evidence="1" type="ORF">CJOHNSTONI_LOCUS8761</name>
</gene>
<dbReference type="AlphaFoldDB" id="A0A8J2ME69"/>
<dbReference type="Proteomes" id="UP000746747">
    <property type="component" value="Unassembled WGS sequence"/>
</dbReference>